<organism evidence="2 3">
    <name type="scientific">Actinomadura nitritigenes</name>
    <dbReference type="NCBI Taxonomy" id="134602"/>
    <lineage>
        <taxon>Bacteria</taxon>
        <taxon>Bacillati</taxon>
        <taxon>Actinomycetota</taxon>
        <taxon>Actinomycetes</taxon>
        <taxon>Streptosporangiales</taxon>
        <taxon>Thermomonosporaceae</taxon>
        <taxon>Actinomadura</taxon>
    </lineage>
</organism>
<evidence type="ECO:0000313" key="2">
    <source>
        <dbReference type="EMBL" id="MBO2437212.1"/>
    </source>
</evidence>
<dbReference type="EMBL" id="JAGEOK010000004">
    <property type="protein sequence ID" value="MBO2437212.1"/>
    <property type="molecule type" value="Genomic_DNA"/>
</dbReference>
<sequence length="72" mass="7657">MRDGAGWLVPLRRSDDPGRWREAVSGSDPVVTKVEFDPGTGWNAALIAEITGPHRVTSVGSRRISPSGRGGT</sequence>
<accession>A0ABS3QUB7</accession>
<feature type="compositionally biased region" description="Basic and acidic residues" evidence="1">
    <location>
        <begin position="12"/>
        <end position="22"/>
    </location>
</feature>
<dbReference type="RefSeq" id="WP_208265565.1">
    <property type="nucleotide sequence ID" value="NZ_BAAAGM010000116.1"/>
</dbReference>
<dbReference type="Proteomes" id="UP000666915">
    <property type="component" value="Unassembled WGS sequence"/>
</dbReference>
<protein>
    <submittedName>
        <fullName evidence="2">Uncharacterized protein</fullName>
    </submittedName>
</protein>
<gene>
    <name evidence="2" type="ORF">J4557_06735</name>
</gene>
<comment type="caution">
    <text evidence="2">The sequence shown here is derived from an EMBL/GenBank/DDBJ whole genome shotgun (WGS) entry which is preliminary data.</text>
</comment>
<evidence type="ECO:0000256" key="1">
    <source>
        <dbReference type="SAM" id="MobiDB-lite"/>
    </source>
</evidence>
<evidence type="ECO:0000313" key="3">
    <source>
        <dbReference type="Proteomes" id="UP000666915"/>
    </source>
</evidence>
<keyword evidence="3" id="KW-1185">Reference proteome</keyword>
<name>A0ABS3QUB7_9ACTN</name>
<feature type="region of interest" description="Disordered" evidence="1">
    <location>
        <begin position="1"/>
        <end position="24"/>
    </location>
</feature>
<reference evidence="2 3" key="1">
    <citation type="submission" date="2021-03" db="EMBL/GenBank/DDBJ databases">
        <authorList>
            <person name="Kanchanasin P."/>
            <person name="Saeng-In P."/>
            <person name="Phongsopitanun W."/>
            <person name="Yuki M."/>
            <person name="Kudo T."/>
            <person name="Ohkuma M."/>
            <person name="Tanasupawat S."/>
        </authorList>
    </citation>
    <scope>NUCLEOTIDE SEQUENCE [LARGE SCALE GENOMIC DNA]</scope>
    <source>
        <strain evidence="2 3">L46</strain>
    </source>
</reference>
<proteinExistence type="predicted"/>